<keyword evidence="2" id="KW-1185">Reference proteome</keyword>
<dbReference type="Proteomes" id="UP001198983">
    <property type="component" value="Chromosome"/>
</dbReference>
<proteinExistence type="predicted"/>
<evidence type="ECO:0000313" key="1">
    <source>
        <dbReference type="EMBL" id="UEL47594.1"/>
    </source>
</evidence>
<evidence type="ECO:0000313" key="2">
    <source>
        <dbReference type="Proteomes" id="UP001198983"/>
    </source>
</evidence>
<protein>
    <submittedName>
        <fullName evidence="1">Uncharacterized protein</fullName>
    </submittedName>
</protein>
<dbReference type="RefSeq" id="WP_228415968.1">
    <property type="nucleotide sequence ID" value="NZ_CP081135.1"/>
</dbReference>
<gene>
    <name evidence="1" type="ORF">JW646_18545</name>
</gene>
<name>A0AAX2ZE38_9FIRM</name>
<accession>A0AAX2ZE38</accession>
<dbReference type="EMBL" id="CP081135">
    <property type="protein sequence ID" value="UEL47594.1"/>
    <property type="molecule type" value="Genomic_DNA"/>
</dbReference>
<dbReference type="AlphaFoldDB" id="A0AAX2ZE38"/>
<reference evidence="1 2" key="1">
    <citation type="journal article" date="2023" name="Int. J. Syst. Evol. Microbiol.">
        <title>Terrisporobacter hibernicus sp. nov., isolated from bovine faeces in Northern Ireland.</title>
        <authorList>
            <person name="Mitchell M."/>
            <person name="Nguyen S.V."/>
            <person name="Connor M."/>
            <person name="Fairley D.J."/>
            <person name="Donoghue O."/>
            <person name="Marshall H."/>
            <person name="Koolman L."/>
            <person name="McMullan G."/>
            <person name="Schaffer K.E."/>
            <person name="McGrath J.W."/>
            <person name="Fanning S."/>
        </authorList>
    </citation>
    <scope>NUCLEOTIDE SEQUENCE [LARGE SCALE GENOMIC DNA]</scope>
    <source>
        <strain evidence="1 2">MCA3</strain>
    </source>
</reference>
<organism evidence="1 2">
    <name type="scientific">Terrisporobacter hibernicus</name>
    <dbReference type="NCBI Taxonomy" id="2813371"/>
    <lineage>
        <taxon>Bacteria</taxon>
        <taxon>Bacillati</taxon>
        <taxon>Bacillota</taxon>
        <taxon>Clostridia</taxon>
        <taxon>Peptostreptococcales</taxon>
        <taxon>Peptostreptococcaceae</taxon>
        <taxon>Terrisporobacter</taxon>
    </lineage>
</organism>
<dbReference type="KEGG" id="tem:JW646_18545"/>
<sequence>MNSFTDIKGFKVIMQDDADVEVDTITDIVSEEITDYMVYVNNKGYQASKEVYDAVKKKYKL</sequence>